<evidence type="ECO:0000313" key="1">
    <source>
        <dbReference type="EMBL" id="EET61765.1"/>
    </source>
</evidence>
<dbReference type="AlphaFoldDB" id="C6LCV1"/>
<keyword evidence="2" id="KW-1185">Reference proteome</keyword>
<sequence>MYVIPKAATDWYMSSQKWRRTGVHHFKSSAGLVYVIPKVATDWCTSFQKQRRRTGIIHKIHPFCIYMMEKKCREFSMEENAKAPLTAVDRIADGKGLQMAKAAIPYLPASMQKAFSVYIKMMEVSNLLSYYSNPVHACSAPSASPEEILNDILPYCNDAQRQSVDQAVNLMTTLKMYQEFQKM</sequence>
<comment type="caution">
    <text evidence="1">The sequence shown here is derived from an EMBL/GenBank/DDBJ whole genome shotgun (WGS) entry which is preliminary data.</text>
</comment>
<dbReference type="Proteomes" id="UP000005561">
    <property type="component" value="Unassembled WGS sequence"/>
</dbReference>
<reference evidence="1" key="1">
    <citation type="submission" date="2009-07" db="EMBL/GenBank/DDBJ databases">
        <authorList>
            <person name="Weinstock G."/>
            <person name="Sodergren E."/>
            <person name="Clifton S."/>
            <person name="Fulton L."/>
            <person name="Fulton B."/>
            <person name="Courtney L."/>
            <person name="Fronick C."/>
            <person name="Harrison M."/>
            <person name="Strong C."/>
            <person name="Farmer C."/>
            <person name="Delahaunty K."/>
            <person name="Markovic C."/>
            <person name="Hall O."/>
            <person name="Minx P."/>
            <person name="Tomlinson C."/>
            <person name="Mitreva M."/>
            <person name="Nelson J."/>
            <person name="Hou S."/>
            <person name="Wollam A."/>
            <person name="Pepin K.H."/>
            <person name="Johnson M."/>
            <person name="Bhonagiri V."/>
            <person name="Nash W.E."/>
            <person name="Warren W."/>
            <person name="Chinwalla A."/>
            <person name="Mardis E.R."/>
            <person name="Wilson R.K."/>
        </authorList>
    </citation>
    <scope>NUCLEOTIDE SEQUENCE [LARGE SCALE GENOMIC DNA]</scope>
    <source>
        <strain evidence="1">DSM 14469</strain>
    </source>
</reference>
<dbReference type="eggNOG" id="ENOG5033CS0">
    <property type="taxonomic scope" value="Bacteria"/>
</dbReference>
<protein>
    <submittedName>
        <fullName evidence="1">Uncharacterized protein</fullName>
    </submittedName>
</protein>
<organism evidence="1 2">
    <name type="scientific">Marvinbryantia formatexigens DSM 14469</name>
    <dbReference type="NCBI Taxonomy" id="478749"/>
    <lineage>
        <taxon>Bacteria</taxon>
        <taxon>Bacillati</taxon>
        <taxon>Bacillota</taxon>
        <taxon>Clostridia</taxon>
        <taxon>Lachnospirales</taxon>
        <taxon>Lachnospiraceae</taxon>
        <taxon>Marvinbryantia</taxon>
    </lineage>
</organism>
<evidence type="ECO:0000313" key="2">
    <source>
        <dbReference type="Proteomes" id="UP000005561"/>
    </source>
</evidence>
<accession>C6LCV1</accession>
<name>C6LCV1_9FIRM</name>
<dbReference type="EMBL" id="ACCL02000005">
    <property type="protein sequence ID" value="EET61765.1"/>
    <property type="molecule type" value="Genomic_DNA"/>
</dbReference>
<gene>
    <name evidence="1" type="ORF">BRYFOR_06449</name>
</gene>
<proteinExistence type="predicted"/>